<evidence type="ECO:0000256" key="1">
    <source>
        <dbReference type="SAM" id="MobiDB-lite"/>
    </source>
</evidence>
<protein>
    <submittedName>
        <fullName evidence="2">Uncharacterized protein</fullName>
    </submittedName>
</protein>
<keyword evidence="3" id="KW-1185">Reference proteome</keyword>
<feature type="region of interest" description="Disordered" evidence="1">
    <location>
        <begin position="44"/>
        <end position="70"/>
    </location>
</feature>
<evidence type="ECO:0000313" key="3">
    <source>
        <dbReference type="Proteomes" id="UP000310108"/>
    </source>
</evidence>
<proteinExistence type="predicted"/>
<sequence length="134" mass="14725">MRSSAPSLSKRVSASSRQSCSVAFPRNCSRFACTRSSSRLVKQRWRGGDGGKSWIRGSWPGGQGTEGPAGCVLTRPRTPRDKGIPHSLFPLPKLALVSLSPSMGWDDMAARAPIYCTMRQGPDHSLWVRLWEPL</sequence>
<name>A0A4U6WZE1_9PEZI</name>
<dbReference type="EMBL" id="PJEX01001321">
    <property type="protein sequence ID" value="TKW48255.1"/>
    <property type="molecule type" value="Genomic_DNA"/>
</dbReference>
<dbReference type="AlphaFoldDB" id="A0A4U6WZE1"/>
<reference evidence="2 3" key="1">
    <citation type="journal article" date="2019" name="PLoS ONE">
        <title>Comparative genome analysis indicates high evolutionary potential of pathogenicity genes in Colletotrichum tanaceti.</title>
        <authorList>
            <person name="Lelwala R.V."/>
            <person name="Korhonen P.K."/>
            <person name="Young N.D."/>
            <person name="Scott J.B."/>
            <person name="Ades P.A."/>
            <person name="Gasser R.B."/>
            <person name="Taylor P.W.J."/>
        </authorList>
    </citation>
    <scope>NUCLEOTIDE SEQUENCE [LARGE SCALE GENOMIC DNA]</scope>
    <source>
        <strain evidence="2">BRIP57314</strain>
    </source>
</reference>
<comment type="caution">
    <text evidence="2">The sequence shown here is derived from an EMBL/GenBank/DDBJ whole genome shotgun (WGS) entry which is preliminary data.</text>
</comment>
<organism evidence="2 3">
    <name type="scientific">Colletotrichum tanaceti</name>
    <dbReference type="NCBI Taxonomy" id="1306861"/>
    <lineage>
        <taxon>Eukaryota</taxon>
        <taxon>Fungi</taxon>
        <taxon>Dikarya</taxon>
        <taxon>Ascomycota</taxon>
        <taxon>Pezizomycotina</taxon>
        <taxon>Sordariomycetes</taxon>
        <taxon>Hypocreomycetidae</taxon>
        <taxon>Glomerellales</taxon>
        <taxon>Glomerellaceae</taxon>
        <taxon>Colletotrichum</taxon>
        <taxon>Colletotrichum destructivum species complex</taxon>
    </lineage>
</organism>
<evidence type="ECO:0000313" key="2">
    <source>
        <dbReference type="EMBL" id="TKW48255.1"/>
    </source>
</evidence>
<accession>A0A4U6WZE1</accession>
<dbReference type="Proteomes" id="UP000310108">
    <property type="component" value="Unassembled WGS sequence"/>
</dbReference>
<gene>
    <name evidence="2" type="ORF">CTA1_6829</name>
</gene>